<evidence type="ECO:0000256" key="1">
    <source>
        <dbReference type="ARBA" id="ARBA00006068"/>
    </source>
</evidence>
<keyword evidence="3" id="KW-0472">Membrane</keyword>
<feature type="region of interest" description="Disordered" evidence="2">
    <location>
        <begin position="1"/>
        <end position="78"/>
    </location>
</feature>
<gene>
    <name evidence="5" type="ORF">BHK98_06980</name>
</gene>
<sequence>MSRKTRDLDNARYSPELIRKYENPEYARRAEEYERQARAEKGGRHGRQRTSRRAESQRNYSYDEGYYDSRNSQSDPARYQEQGYSYEDYLAARGESRQGKHGASRRAGRGSRRQPEASRPRKRHRFHLGRLIRNIIILVLILAVALFAYILSLTKNLDHVDTSGKNFAINDQVASDLKGYRNIAILGSDARRGESYTGSRTDAIIILSIKRTTGETRMISVMRDSYLKIRDGSGNLMLDKVTHAHAYGGGVDTISSLNRNLDLNIREYVVFNWQAVADTVDTLGGIEVDVKKNEIADLNKWGPETGRNVGSKYHKITHTGVQTLDGVQATTYCRIRKTSGGDTGRAQRYKKIMSAVLKKAASSPTKLSTLSKEVMPEIRTNMTQTQLATLMLRAPMMDMQKSISWPKSYYGGIVNGVWYAIPTTLNTNVKRLHRQAFGQTDYVPSATCRAISDEIVSQTGVSYGNN</sequence>
<organism evidence="5 6">
    <name type="scientific">Hornefia porci</name>
    <dbReference type="NCBI Taxonomy" id="2652292"/>
    <lineage>
        <taxon>Bacteria</taxon>
        <taxon>Bacillati</taxon>
        <taxon>Bacillota</taxon>
        <taxon>Clostridia</taxon>
        <taxon>Peptostreptococcales</taxon>
        <taxon>Anaerovoracaceae</taxon>
        <taxon>Hornefia</taxon>
    </lineage>
</organism>
<feature type="domain" description="Cell envelope-related transcriptional attenuator" evidence="4">
    <location>
        <begin position="200"/>
        <end position="361"/>
    </location>
</feature>
<keyword evidence="3" id="KW-1133">Transmembrane helix</keyword>
<keyword evidence="3" id="KW-0812">Transmembrane</keyword>
<dbReference type="Proteomes" id="UP000187404">
    <property type="component" value="Unassembled WGS sequence"/>
</dbReference>
<dbReference type="PANTHER" id="PTHR33392">
    <property type="entry name" value="POLYISOPRENYL-TEICHOIC ACID--PEPTIDOGLYCAN TEICHOIC ACID TRANSFERASE TAGU"/>
    <property type="match status" value="1"/>
</dbReference>
<evidence type="ECO:0000256" key="2">
    <source>
        <dbReference type="SAM" id="MobiDB-lite"/>
    </source>
</evidence>
<feature type="compositionally biased region" description="Basic and acidic residues" evidence="2">
    <location>
        <begin position="17"/>
        <end position="43"/>
    </location>
</feature>
<dbReference type="STRING" id="1261640.BHK98_06980"/>
<keyword evidence="6" id="KW-1185">Reference proteome</keyword>
<dbReference type="Gene3D" id="3.40.630.190">
    <property type="entry name" value="LCP protein"/>
    <property type="match status" value="1"/>
</dbReference>
<feature type="compositionally biased region" description="Basic residues" evidence="2">
    <location>
        <begin position="99"/>
        <end position="112"/>
    </location>
</feature>
<dbReference type="RefSeq" id="WP_075712828.1">
    <property type="nucleotide sequence ID" value="NZ_MJIE01000001.1"/>
</dbReference>
<evidence type="ECO:0000256" key="3">
    <source>
        <dbReference type="SAM" id="Phobius"/>
    </source>
</evidence>
<dbReference type="OrthoDB" id="27330at2"/>
<name>A0A1Q9JHX5_9FIRM</name>
<feature type="compositionally biased region" description="Basic and acidic residues" evidence="2">
    <location>
        <begin position="1"/>
        <end position="10"/>
    </location>
</feature>
<proteinExistence type="inferred from homology"/>
<comment type="similarity">
    <text evidence="1">Belongs to the LytR/CpsA/Psr (LCP) family.</text>
</comment>
<evidence type="ECO:0000313" key="5">
    <source>
        <dbReference type="EMBL" id="OLR55822.1"/>
    </source>
</evidence>
<dbReference type="InterPro" id="IPR004474">
    <property type="entry name" value="LytR_CpsA_psr"/>
</dbReference>
<dbReference type="PANTHER" id="PTHR33392:SF6">
    <property type="entry name" value="POLYISOPRENYL-TEICHOIC ACID--PEPTIDOGLYCAN TEICHOIC ACID TRANSFERASE TAGU"/>
    <property type="match status" value="1"/>
</dbReference>
<dbReference type="NCBIfam" id="TIGR00350">
    <property type="entry name" value="lytR_cpsA_psr"/>
    <property type="match status" value="1"/>
</dbReference>
<evidence type="ECO:0000313" key="6">
    <source>
        <dbReference type="Proteomes" id="UP000187404"/>
    </source>
</evidence>
<dbReference type="Pfam" id="PF03816">
    <property type="entry name" value="LytR_cpsA_psr"/>
    <property type="match status" value="1"/>
</dbReference>
<comment type="caution">
    <text evidence="5">The sequence shown here is derived from an EMBL/GenBank/DDBJ whole genome shotgun (WGS) entry which is preliminary data.</text>
</comment>
<feature type="region of interest" description="Disordered" evidence="2">
    <location>
        <begin position="93"/>
        <end position="122"/>
    </location>
</feature>
<dbReference type="InterPro" id="IPR050922">
    <property type="entry name" value="LytR/CpsA/Psr_CW_biosynth"/>
</dbReference>
<evidence type="ECO:0000259" key="4">
    <source>
        <dbReference type="Pfam" id="PF03816"/>
    </source>
</evidence>
<dbReference type="AlphaFoldDB" id="A0A1Q9JHX5"/>
<feature type="transmembrane region" description="Helical" evidence="3">
    <location>
        <begin position="131"/>
        <end position="151"/>
    </location>
</feature>
<protein>
    <recommendedName>
        <fullName evidence="4">Cell envelope-related transcriptional attenuator domain-containing protein</fullName>
    </recommendedName>
</protein>
<dbReference type="EMBL" id="MJIE01000001">
    <property type="protein sequence ID" value="OLR55822.1"/>
    <property type="molecule type" value="Genomic_DNA"/>
</dbReference>
<accession>A0A1Q9JHX5</accession>
<reference evidence="5 6" key="1">
    <citation type="journal article" date="2016" name="Appl. Environ. Microbiol.">
        <title>Function and Phylogeny of Bacterial Butyryl Coenzyme A:Acetate Transferases and Their Diversity in the Proximal Colon of Swine.</title>
        <authorList>
            <person name="Trachsel J."/>
            <person name="Bayles D.O."/>
            <person name="Looft T."/>
            <person name="Levine U.Y."/>
            <person name="Allen H.K."/>
        </authorList>
    </citation>
    <scope>NUCLEOTIDE SEQUENCE [LARGE SCALE GENOMIC DNA]</scope>
    <source>
        <strain evidence="5 6">68-3-10</strain>
    </source>
</reference>